<dbReference type="CDD" id="cd00293">
    <property type="entry name" value="USP-like"/>
    <property type="match status" value="1"/>
</dbReference>
<name>A0A2P8DDA7_9BACT</name>
<dbReference type="RefSeq" id="WP_106521876.1">
    <property type="nucleotide sequence ID" value="NZ_PYGD01000001.1"/>
</dbReference>
<dbReference type="AlphaFoldDB" id="A0A2P8DDA7"/>
<comment type="similarity">
    <text evidence="1">Belongs to the universal stress protein A family.</text>
</comment>
<dbReference type="Proteomes" id="UP000240572">
    <property type="component" value="Unassembled WGS sequence"/>
</dbReference>
<feature type="domain" description="UspA" evidence="2">
    <location>
        <begin position="2"/>
        <end position="140"/>
    </location>
</feature>
<dbReference type="InterPro" id="IPR006016">
    <property type="entry name" value="UspA"/>
</dbReference>
<dbReference type="PANTHER" id="PTHR46268:SF22">
    <property type="entry name" value="SENSOR PROTEIN KDPD-RELATED"/>
    <property type="match status" value="1"/>
</dbReference>
<dbReference type="Pfam" id="PF00582">
    <property type="entry name" value="Usp"/>
    <property type="match status" value="1"/>
</dbReference>
<dbReference type="Gene3D" id="3.40.50.12370">
    <property type="match status" value="1"/>
</dbReference>
<accession>A0A2P8DDA7</accession>
<evidence type="ECO:0000313" key="3">
    <source>
        <dbReference type="EMBL" id="PSK95213.1"/>
    </source>
</evidence>
<protein>
    <submittedName>
        <fullName evidence="3">Nucleotide-binding universal stress UspA family protein</fullName>
    </submittedName>
</protein>
<dbReference type="SUPFAM" id="SSF52402">
    <property type="entry name" value="Adenine nucleotide alpha hydrolases-like"/>
    <property type="match status" value="2"/>
</dbReference>
<dbReference type="EMBL" id="PYGD01000001">
    <property type="protein sequence ID" value="PSK95213.1"/>
    <property type="molecule type" value="Genomic_DNA"/>
</dbReference>
<gene>
    <name evidence="3" type="ORF">B0I18_1011379</name>
</gene>
<evidence type="ECO:0000256" key="1">
    <source>
        <dbReference type="ARBA" id="ARBA00008791"/>
    </source>
</evidence>
<dbReference type="PANTHER" id="PTHR46268">
    <property type="entry name" value="STRESS RESPONSE PROTEIN NHAX"/>
    <property type="match status" value="1"/>
</dbReference>
<reference evidence="3 4" key="1">
    <citation type="submission" date="2018-03" db="EMBL/GenBank/DDBJ databases">
        <title>Genomic Encyclopedia of Type Strains, Phase III (KMG-III): the genomes of soil and plant-associated and newly described type strains.</title>
        <authorList>
            <person name="Whitman W."/>
        </authorList>
    </citation>
    <scope>NUCLEOTIDE SEQUENCE [LARGE SCALE GENOMIC DNA]</scope>
    <source>
        <strain evidence="3 4">CGMCC 1.12700</strain>
    </source>
</reference>
<evidence type="ECO:0000259" key="2">
    <source>
        <dbReference type="Pfam" id="PF00582"/>
    </source>
</evidence>
<dbReference type="PRINTS" id="PR01438">
    <property type="entry name" value="UNVRSLSTRESS"/>
</dbReference>
<proteinExistence type="inferred from homology"/>
<dbReference type="OrthoDB" id="9788959at2"/>
<keyword evidence="4" id="KW-1185">Reference proteome</keyword>
<organism evidence="3 4">
    <name type="scientific">Taibaiella chishuiensis</name>
    <dbReference type="NCBI Taxonomy" id="1434707"/>
    <lineage>
        <taxon>Bacteria</taxon>
        <taxon>Pseudomonadati</taxon>
        <taxon>Bacteroidota</taxon>
        <taxon>Chitinophagia</taxon>
        <taxon>Chitinophagales</taxon>
        <taxon>Chitinophagaceae</taxon>
        <taxon>Taibaiella</taxon>
    </lineage>
</organism>
<evidence type="ECO:0000313" key="4">
    <source>
        <dbReference type="Proteomes" id="UP000240572"/>
    </source>
</evidence>
<comment type="caution">
    <text evidence="3">The sequence shown here is derived from an EMBL/GenBank/DDBJ whole genome shotgun (WGS) entry which is preliminary data.</text>
</comment>
<dbReference type="InterPro" id="IPR006015">
    <property type="entry name" value="Universal_stress_UspA"/>
</dbReference>
<sequence>MNTILLATDYSPVAHNAAIYALQLAQHLQADLELIHSYIIPFAYTDSPVPLLNIDEIQKIAEDSMEAQVRQLEQHNTSGVKITHKIIAGDIIECLEESIKEQPPLLVVMGTYGAGSDSFLWGSVAVKALRSLKAPVLAIPAEASWRPVQKICFAADYEQISEQTPVTEILIWLNQMDAGLDVIHVDKPDNVIAIPQVLSSQLQDQQPNYHSLVHEQIEDAVASFIVAHQIDWLLVIPKKHGFFENLFHKSRTKGIAQNSNIPVLALHQE</sequence>